<keyword evidence="3" id="KW-0812">Transmembrane</keyword>
<dbReference type="InterPro" id="IPR042235">
    <property type="entry name" value="ZP-C_dom"/>
</dbReference>
<protein>
    <submittedName>
        <fullName evidence="5">Putative uromodulin</fullName>
    </submittedName>
</protein>
<evidence type="ECO:0000256" key="1">
    <source>
        <dbReference type="ARBA" id="ARBA00022729"/>
    </source>
</evidence>
<dbReference type="PANTHER" id="PTHR14002:SF43">
    <property type="entry name" value="DELTA-LIKE PROTEIN"/>
    <property type="match status" value="1"/>
</dbReference>
<feature type="domain" description="ZP" evidence="4">
    <location>
        <begin position="1"/>
        <end position="75"/>
    </location>
</feature>
<keyword evidence="1" id="KW-0732">Signal</keyword>
<dbReference type="AlphaFoldDB" id="A2I5C0"/>
<dbReference type="Pfam" id="PF00100">
    <property type="entry name" value="Zona_pellucida"/>
    <property type="match status" value="1"/>
</dbReference>
<dbReference type="Gene3D" id="2.60.40.4100">
    <property type="entry name" value="Zona pellucida, ZP-C domain"/>
    <property type="match status" value="1"/>
</dbReference>
<accession>A2I5C0</accession>
<dbReference type="PROSITE" id="PS51034">
    <property type="entry name" value="ZP_2"/>
    <property type="match status" value="1"/>
</dbReference>
<evidence type="ECO:0000313" key="5">
    <source>
        <dbReference type="EMBL" id="ABM66068.1"/>
    </source>
</evidence>
<evidence type="ECO:0000256" key="3">
    <source>
        <dbReference type="SAM" id="Phobius"/>
    </source>
</evidence>
<sequence>PSKSASDSYIYYLIQNGCPAAPSAVVTTKSTHETRFHFQDFEYAFHPDSMYVHCNTTFCQSNDYSRDCEPRCSTRKRVGSIDQDDEPIEGVGPIGYAEDEAPVFFQKGIEALNAGKNPEVETKGTKPLYIVGVVVVAVAMVAILVVMSIYFRSKRRQNGQSKIV</sequence>
<feature type="non-terminal residue" evidence="5">
    <location>
        <position position="1"/>
    </location>
</feature>
<keyword evidence="2" id="KW-1015">Disulfide bond</keyword>
<dbReference type="PANTHER" id="PTHR14002">
    <property type="entry name" value="ENDOGLIN/TGF-BETA RECEPTOR TYPE III"/>
    <property type="match status" value="1"/>
</dbReference>
<reference evidence="5" key="1">
    <citation type="submission" date="2006-10" db="EMBL/GenBank/DDBJ databases">
        <title>Cloning of the uromodulin in the mussel Mytilus galloprovincialis.</title>
        <authorList>
            <person name="Raingeard D."/>
            <person name="Cancio I."/>
            <person name="Cajaraville M.P."/>
        </authorList>
    </citation>
    <scope>NUCLEOTIDE SEQUENCE</scope>
</reference>
<proteinExistence type="evidence at transcript level"/>
<dbReference type="InterPro" id="IPR001507">
    <property type="entry name" value="ZP_dom"/>
</dbReference>
<dbReference type="EMBL" id="EF080941">
    <property type="protein sequence ID" value="ABM66068.1"/>
    <property type="molecule type" value="mRNA"/>
</dbReference>
<organism evidence="5">
    <name type="scientific">Mytilus galloprovincialis</name>
    <name type="common">Mediterranean mussel</name>
    <dbReference type="NCBI Taxonomy" id="29158"/>
    <lineage>
        <taxon>Eukaryota</taxon>
        <taxon>Metazoa</taxon>
        <taxon>Spiralia</taxon>
        <taxon>Lophotrochozoa</taxon>
        <taxon>Mollusca</taxon>
        <taxon>Bivalvia</taxon>
        <taxon>Autobranchia</taxon>
        <taxon>Pteriomorphia</taxon>
        <taxon>Mytilida</taxon>
        <taxon>Mytiloidea</taxon>
        <taxon>Mytilidae</taxon>
        <taxon>Mytilinae</taxon>
        <taxon>Mytilus</taxon>
    </lineage>
</organism>
<keyword evidence="3" id="KW-1133">Transmembrane helix</keyword>
<evidence type="ECO:0000259" key="4">
    <source>
        <dbReference type="PROSITE" id="PS51034"/>
    </source>
</evidence>
<keyword evidence="3" id="KW-0472">Membrane</keyword>
<dbReference type="InterPro" id="IPR055355">
    <property type="entry name" value="ZP-C"/>
</dbReference>
<feature type="transmembrane region" description="Helical" evidence="3">
    <location>
        <begin position="128"/>
        <end position="151"/>
    </location>
</feature>
<name>A2I5C0_MYTGA</name>
<evidence type="ECO:0000256" key="2">
    <source>
        <dbReference type="ARBA" id="ARBA00023157"/>
    </source>
</evidence>